<dbReference type="EMBL" id="GBXM01011137">
    <property type="protein sequence ID" value="JAH97440.1"/>
    <property type="molecule type" value="Transcribed_RNA"/>
</dbReference>
<reference evidence="1" key="1">
    <citation type="submission" date="2014-11" db="EMBL/GenBank/DDBJ databases">
        <authorList>
            <person name="Amaro Gonzalez C."/>
        </authorList>
    </citation>
    <scope>NUCLEOTIDE SEQUENCE</scope>
</reference>
<protein>
    <submittedName>
        <fullName evidence="1">Uncharacterized protein</fullName>
    </submittedName>
</protein>
<dbReference type="AlphaFoldDB" id="A0A0E9X6E6"/>
<proteinExistence type="predicted"/>
<evidence type="ECO:0000313" key="1">
    <source>
        <dbReference type="EMBL" id="JAH97440.1"/>
    </source>
</evidence>
<sequence>MLPWKPLEMGFIPLSVVASTGAQKECMLKFESFPSRKTARNVYILCQNGMNLTLTPSHKHSGTCTHKNRALMFLRLMFLCYPPRSCG</sequence>
<organism evidence="1">
    <name type="scientific">Anguilla anguilla</name>
    <name type="common">European freshwater eel</name>
    <name type="synonym">Muraena anguilla</name>
    <dbReference type="NCBI Taxonomy" id="7936"/>
    <lineage>
        <taxon>Eukaryota</taxon>
        <taxon>Metazoa</taxon>
        <taxon>Chordata</taxon>
        <taxon>Craniata</taxon>
        <taxon>Vertebrata</taxon>
        <taxon>Euteleostomi</taxon>
        <taxon>Actinopterygii</taxon>
        <taxon>Neopterygii</taxon>
        <taxon>Teleostei</taxon>
        <taxon>Anguilliformes</taxon>
        <taxon>Anguillidae</taxon>
        <taxon>Anguilla</taxon>
    </lineage>
</organism>
<name>A0A0E9X6E6_ANGAN</name>
<reference evidence="1" key="2">
    <citation type="journal article" date="2015" name="Fish Shellfish Immunol.">
        <title>Early steps in the European eel (Anguilla anguilla)-Vibrio vulnificus interaction in the gills: Role of the RtxA13 toxin.</title>
        <authorList>
            <person name="Callol A."/>
            <person name="Pajuelo D."/>
            <person name="Ebbesson L."/>
            <person name="Teles M."/>
            <person name="MacKenzie S."/>
            <person name="Amaro C."/>
        </authorList>
    </citation>
    <scope>NUCLEOTIDE SEQUENCE</scope>
</reference>
<accession>A0A0E9X6E6</accession>